<protein>
    <submittedName>
        <fullName evidence="1">Uncharacterized protein</fullName>
    </submittedName>
</protein>
<organism evidence="1 2">
    <name type="scientific">Daphnia magna</name>
    <dbReference type="NCBI Taxonomy" id="35525"/>
    <lineage>
        <taxon>Eukaryota</taxon>
        <taxon>Metazoa</taxon>
        <taxon>Ecdysozoa</taxon>
        <taxon>Arthropoda</taxon>
        <taxon>Crustacea</taxon>
        <taxon>Branchiopoda</taxon>
        <taxon>Diplostraca</taxon>
        <taxon>Cladocera</taxon>
        <taxon>Anomopoda</taxon>
        <taxon>Daphniidae</taxon>
        <taxon>Daphnia</taxon>
    </lineage>
</organism>
<gene>
    <name evidence="1" type="ORF">OUZ56_011384</name>
</gene>
<sequence>MSLSAPKSVFMATWGYDDRRLRYLYLSAVEPIPLYGCSLWAPFLATKKGVKCVRSFQRVFAIARTKSFKTTSTDALLVLANVDPIDFTVMKTAYLRLSTNVLLLPTPGGNSPSPLPPRWPPWVCLPKPIQLNQGCSLLPASAQVARIFVTTARSAGIPRFAIISANHKNVVDLDSGALPVFTSDNMTNLFAMHRALVLTARALQSHEHVEIISPSTKLLSFLILGKLVSSLQLNCLDSMVPIRHNTSFYVAQDLSSSYGLCLTRVICESSDIRHPVIELHQPKEVASAVASMLIKSLHEREWASGLNATTTRSFFPTVQSASMLLSAQLNCQLSQILSGHSALNSHQYRFKFRPSPA</sequence>
<keyword evidence="2" id="KW-1185">Reference proteome</keyword>
<reference evidence="1 2" key="1">
    <citation type="journal article" date="2023" name="Nucleic Acids Res.">
        <title>The hologenome of Daphnia magna reveals possible DNA methylation and microbiome-mediated evolution of the host genome.</title>
        <authorList>
            <person name="Chaturvedi A."/>
            <person name="Li X."/>
            <person name="Dhandapani V."/>
            <person name="Marshall H."/>
            <person name="Kissane S."/>
            <person name="Cuenca-Cambronero M."/>
            <person name="Asole G."/>
            <person name="Calvet F."/>
            <person name="Ruiz-Romero M."/>
            <person name="Marangio P."/>
            <person name="Guigo R."/>
            <person name="Rago D."/>
            <person name="Mirbahai L."/>
            <person name="Eastwood N."/>
            <person name="Colbourne J.K."/>
            <person name="Zhou J."/>
            <person name="Mallon E."/>
            <person name="Orsini L."/>
        </authorList>
    </citation>
    <scope>NUCLEOTIDE SEQUENCE [LARGE SCALE GENOMIC DNA]</scope>
    <source>
        <strain evidence="1">LRV0_1</strain>
    </source>
</reference>
<name>A0ABQ9Z0D9_9CRUS</name>
<evidence type="ECO:0000313" key="1">
    <source>
        <dbReference type="EMBL" id="KAK4006228.1"/>
    </source>
</evidence>
<evidence type="ECO:0000313" key="2">
    <source>
        <dbReference type="Proteomes" id="UP001234178"/>
    </source>
</evidence>
<dbReference type="EMBL" id="JAOYFB010000002">
    <property type="protein sequence ID" value="KAK4006228.1"/>
    <property type="molecule type" value="Genomic_DNA"/>
</dbReference>
<comment type="caution">
    <text evidence="1">The sequence shown here is derived from an EMBL/GenBank/DDBJ whole genome shotgun (WGS) entry which is preliminary data.</text>
</comment>
<dbReference type="Proteomes" id="UP001234178">
    <property type="component" value="Unassembled WGS sequence"/>
</dbReference>
<proteinExistence type="predicted"/>
<accession>A0ABQ9Z0D9</accession>